<gene>
    <name evidence="4" type="ORF">CLV30_11118</name>
</gene>
<comment type="similarity">
    <text evidence="1">Belongs to the peptidase A24 family.</text>
</comment>
<feature type="transmembrane region" description="Helical" evidence="2">
    <location>
        <begin position="45"/>
        <end position="65"/>
    </location>
</feature>
<accession>A0A2P8DXY0</accession>
<keyword evidence="4" id="KW-0489">Methyltransferase</keyword>
<feature type="transmembrane region" description="Helical" evidence="2">
    <location>
        <begin position="167"/>
        <end position="192"/>
    </location>
</feature>
<keyword evidence="2" id="KW-1133">Transmembrane helix</keyword>
<evidence type="ECO:0000256" key="1">
    <source>
        <dbReference type="ARBA" id="ARBA00005801"/>
    </source>
</evidence>
<organism evidence="4 5">
    <name type="scientific">Haloactinopolyspora alba</name>
    <dbReference type="NCBI Taxonomy" id="648780"/>
    <lineage>
        <taxon>Bacteria</taxon>
        <taxon>Bacillati</taxon>
        <taxon>Actinomycetota</taxon>
        <taxon>Actinomycetes</taxon>
        <taxon>Jiangellales</taxon>
        <taxon>Jiangellaceae</taxon>
        <taxon>Haloactinopolyspora</taxon>
    </lineage>
</organism>
<keyword evidence="2" id="KW-0812">Transmembrane</keyword>
<dbReference type="GO" id="GO:0008168">
    <property type="term" value="F:methyltransferase activity"/>
    <property type="evidence" value="ECO:0007669"/>
    <property type="project" value="UniProtKB-KW"/>
</dbReference>
<protein>
    <submittedName>
        <fullName evidence="4">Leader peptidase (Prepilin peptidase)/N-methyltransferase</fullName>
    </submittedName>
</protein>
<keyword evidence="5" id="KW-1185">Reference proteome</keyword>
<evidence type="ECO:0000313" key="5">
    <source>
        <dbReference type="Proteomes" id="UP000243528"/>
    </source>
</evidence>
<keyword evidence="4" id="KW-0808">Transferase</keyword>
<proteinExistence type="inferred from homology"/>
<evidence type="ECO:0000313" key="4">
    <source>
        <dbReference type="EMBL" id="PSL02063.1"/>
    </source>
</evidence>
<feature type="transmembrane region" description="Helical" evidence="2">
    <location>
        <begin position="204"/>
        <end position="227"/>
    </location>
</feature>
<feature type="transmembrane region" description="Helical" evidence="2">
    <location>
        <begin position="128"/>
        <end position="147"/>
    </location>
</feature>
<dbReference type="RefSeq" id="WP_205740962.1">
    <property type="nucleotide sequence ID" value="NZ_PYGE01000011.1"/>
</dbReference>
<dbReference type="Gene3D" id="1.20.120.1220">
    <property type="match status" value="1"/>
</dbReference>
<sequence length="230" mass="23336">MTAALAAAGLLAGALLPWVIARIPDRAPADGDPAPTPYAELATAPRLALLLGVAGAVVWGLIGLTGLDPVELPAYLLVATLGVAMAYIDLREHRLPDWLTLPSLAGAAVLLAMAAATGPEWTGYGRAWAAAGVCFAFFLVLAILRPADLGLGDVKLAAVLGLLLGWVNWSTVLLGMFCGFLVGGIGGVALLVTGRATRRSSIPFGPAMLVGALVALLWVEVTTAGAAPLG</sequence>
<dbReference type="GO" id="GO:0006465">
    <property type="term" value="P:signal peptide processing"/>
    <property type="evidence" value="ECO:0007669"/>
    <property type="project" value="TreeGrafter"/>
</dbReference>
<keyword evidence="2" id="KW-0472">Membrane</keyword>
<evidence type="ECO:0000256" key="2">
    <source>
        <dbReference type="SAM" id="Phobius"/>
    </source>
</evidence>
<name>A0A2P8DXY0_9ACTN</name>
<dbReference type="EMBL" id="PYGE01000011">
    <property type="protein sequence ID" value="PSL02063.1"/>
    <property type="molecule type" value="Genomic_DNA"/>
</dbReference>
<comment type="caution">
    <text evidence="4">The sequence shown here is derived from an EMBL/GenBank/DDBJ whole genome shotgun (WGS) entry which is preliminary data.</text>
</comment>
<dbReference type="GO" id="GO:0004190">
    <property type="term" value="F:aspartic-type endopeptidase activity"/>
    <property type="evidence" value="ECO:0007669"/>
    <property type="project" value="InterPro"/>
</dbReference>
<dbReference type="InterPro" id="IPR050882">
    <property type="entry name" value="Prepilin_peptidase/N-MTase"/>
</dbReference>
<reference evidence="4 5" key="1">
    <citation type="submission" date="2018-03" db="EMBL/GenBank/DDBJ databases">
        <title>Genomic Encyclopedia of Archaeal and Bacterial Type Strains, Phase II (KMG-II): from individual species to whole genera.</title>
        <authorList>
            <person name="Goeker M."/>
        </authorList>
    </citation>
    <scope>NUCLEOTIDE SEQUENCE [LARGE SCALE GENOMIC DNA]</scope>
    <source>
        <strain evidence="4 5">DSM 45211</strain>
    </source>
</reference>
<dbReference type="GO" id="GO:0032259">
    <property type="term" value="P:methylation"/>
    <property type="evidence" value="ECO:0007669"/>
    <property type="project" value="UniProtKB-KW"/>
</dbReference>
<feature type="transmembrane region" description="Helical" evidence="2">
    <location>
        <begin position="72"/>
        <end position="88"/>
    </location>
</feature>
<evidence type="ECO:0000259" key="3">
    <source>
        <dbReference type="Pfam" id="PF01478"/>
    </source>
</evidence>
<dbReference type="PANTHER" id="PTHR30487:SF0">
    <property type="entry name" value="PREPILIN LEADER PEPTIDASE_N-METHYLTRANSFERASE-RELATED"/>
    <property type="match status" value="1"/>
</dbReference>
<dbReference type="Pfam" id="PF01478">
    <property type="entry name" value="Peptidase_A24"/>
    <property type="match status" value="1"/>
</dbReference>
<dbReference type="InterPro" id="IPR000045">
    <property type="entry name" value="Prepilin_IV_endopep_pep"/>
</dbReference>
<feature type="domain" description="Prepilin type IV endopeptidase peptidase" evidence="3">
    <location>
        <begin position="77"/>
        <end position="183"/>
    </location>
</feature>
<dbReference type="Proteomes" id="UP000243528">
    <property type="component" value="Unassembled WGS sequence"/>
</dbReference>
<dbReference type="AlphaFoldDB" id="A0A2P8DXY0"/>
<feature type="transmembrane region" description="Helical" evidence="2">
    <location>
        <begin position="100"/>
        <end position="116"/>
    </location>
</feature>
<dbReference type="GO" id="GO:0005886">
    <property type="term" value="C:plasma membrane"/>
    <property type="evidence" value="ECO:0007669"/>
    <property type="project" value="TreeGrafter"/>
</dbReference>
<dbReference type="PANTHER" id="PTHR30487">
    <property type="entry name" value="TYPE 4 PREPILIN-LIKE PROTEINS LEADER PEPTIDE-PROCESSING ENZYME"/>
    <property type="match status" value="1"/>
</dbReference>